<name>B3S8B8_TRIAD</name>
<organism evidence="2 3">
    <name type="scientific">Trichoplax adhaerens</name>
    <name type="common">Trichoplax reptans</name>
    <dbReference type="NCBI Taxonomy" id="10228"/>
    <lineage>
        <taxon>Eukaryota</taxon>
        <taxon>Metazoa</taxon>
        <taxon>Placozoa</taxon>
        <taxon>Uniplacotomia</taxon>
        <taxon>Trichoplacea</taxon>
        <taxon>Trichoplacidae</taxon>
        <taxon>Trichoplax</taxon>
    </lineage>
</organism>
<dbReference type="PANTHER" id="PTHR13233:SF0">
    <property type="entry name" value="MICROSPHERULE PROTEIN 1"/>
    <property type="match status" value="1"/>
</dbReference>
<dbReference type="eggNOG" id="KOG2293">
    <property type="taxonomic scope" value="Eukaryota"/>
</dbReference>
<reference evidence="2 3" key="1">
    <citation type="journal article" date="2008" name="Nature">
        <title>The Trichoplax genome and the nature of placozoans.</title>
        <authorList>
            <person name="Srivastava M."/>
            <person name="Begovic E."/>
            <person name="Chapman J."/>
            <person name="Putnam N.H."/>
            <person name="Hellsten U."/>
            <person name="Kawashima T."/>
            <person name="Kuo A."/>
            <person name="Mitros T."/>
            <person name="Salamov A."/>
            <person name="Carpenter M.L."/>
            <person name="Signorovitch A.Y."/>
            <person name="Moreno M.A."/>
            <person name="Kamm K."/>
            <person name="Grimwood J."/>
            <person name="Schmutz J."/>
            <person name="Shapiro H."/>
            <person name="Grigoriev I.V."/>
            <person name="Buss L.W."/>
            <person name="Schierwater B."/>
            <person name="Dellaporta S.L."/>
            <person name="Rokhsar D.S."/>
        </authorList>
    </citation>
    <scope>NUCLEOTIDE SEQUENCE [LARGE SCALE GENOMIC DNA]</scope>
    <source>
        <strain evidence="2 3">Grell-BS-1999</strain>
    </source>
</reference>
<dbReference type="GeneID" id="6757715"/>
<dbReference type="InterPro" id="IPR000253">
    <property type="entry name" value="FHA_dom"/>
</dbReference>
<dbReference type="KEGG" id="tad:TRIADDRAFT_30763"/>
<dbReference type="RefSeq" id="XP_002116402.1">
    <property type="nucleotide sequence ID" value="XM_002116366.1"/>
</dbReference>
<dbReference type="SUPFAM" id="SSF49879">
    <property type="entry name" value="SMAD/FHA domain"/>
    <property type="match status" value="1"/>
</dbReference>
<sequence>RRSSSRSIKRKKFDDELVESSLKKTAKKIASANEIAAIPQVVIKDKKVLIVSINNNIHDPIAPCRSHTMKNLGRWKPADDLALISAVQQTNDLAAVHLAVKFSCRFTLRDIEERWYSLLYDPVISKLAISAIKPLHPDTIAAAQNNALWSKEEQQLLGGITSVNSPSLDVFKQMLMDNADTFHTSRTPKTLYNHWLLMRQYRLLPDQLVELSGKRETISFSDVERELDDEELTENRDEILDNEIAIAHRKSKLQIKKLETELPKWQEILDKIYDDDTPTFDFDSDTLAVLRGRLVRYFIRKKEVTFGRAATDGDIDIDLSIEGPAWKVSRLHGYIKLKPDGTFHVKNEGRRPVYIDGKPVTTGSRSTLPNNCTFEVCGLKFIFLISKTTVAKACNDPGQ</sequence>
<dbReference type="InterPro" id="IPR037912">
    <property type="entry name" value="MCRS1"/>
</dbReference>
<dbReference type="OrthoDB" id="10262769at2759"/>
<dbReference type="HOGENOM" id="CLU_035858_0_0_1"/>
<dbReference type="Gene3D" id="2.60.200.20">
    <property type="match status" value="1"/>
</dbReference>
<dbReference type="PANTHER" id="PTHR13233">
    <property type="entry name" value="MICROSPHERULE PROTEIN 1"/>
    <property type="match status" value="1"/>
</dbReference>
<dbReference type="InterPro" id="IPR008984">
    <property type="entry name" value="SMAD_FHA_dom_sf"/>
</dbReference>
<gene>
    <name evidence="2" type="ORF">TRIADDRAFT_30763</name>
</gene>
<dbReference type="SMART" id="SM00240">
    <property type="entry name" value="FHA"/>
    <property type="match status" value="1"/>
</dbReference>
<dbReference type="GO" id="GO:0002151">
    <property type="term" value="F:G-quadruplex RNA binding"/>
    <property type="evidence" value="ECO:0007669"/>
    <property type="project" value="InterPro"/>
</dbReference>
<dbReference type="FunFam" id="2.60.200.20:FF:000096">
    <property type="entry name" value="Microspherule protein 1"/>
    <property type="match status" value="1"/>
</dbReference>
<dbReference type="PROSITE" id="PS50006">
    <property type="entry name" value="FHA_DOMAIN"/>
    <property type="match status" value="1"/>
</dbReference>
<dbReference type="PhylomeDB" id="B3S8B8"/>
<dbReference type="GO" id="GO:0045944">
    <property type="term" value="P:positive regulation of transcription by RNA polymerase II"/>
    <property type="evidence" value="ECO:0000318"/>
    <property type="project" value="GO_Central"/>
</dbReference>
<dbReference type="InParanoid" id="B3S8B8"/>
<protein>
    <recommendedName>
        <fullName evidence="1">FHA domain-containing protein</fullName>
    </recommendedName>
</protein>
<evidence type="ECO:0000313" key="3">
    <source>
        <dbReference type="Proteomes" id="UP000009022"/>
    </source>
</evidence>
<feature type="non-terminal residue" evidence="2">
    <location>
        <position position="1"/>
    </location>
</feature>
<dbReference type="GO" id="GO:0071339">
    <property type="term" value="C:MLL1 complex"/>
    <property type="evidence" value="ECO:0007669"/>
    <property type="project" value="InterPro"/>
</dbReference>
<dbReference type="GO" id="GO:0044545">
    <property type="term" value="C:NSL complex"/>
    <property type="evidence" value="ECO:0000318"/>
    <property type="project" value="GO_Central"/>
</dbReference>
<dbReference type="AlphaFoldDB" id="B3S8B8"/>
<proteinExistence type="predicted"/>
<dbReference type="STRING" id="10228.B3S8B8"/>
<dbReference type="OMA" id="AMMLNPS"/>
<dbReference type="Pfam" id="PF13325">
    <property type="entry name" value="MCRS_N"/>
    <property type="match status" value="1"/>
</dbReference>
<dbReference type="GO" id="GO:0031011">
    <property type="term" value="C:Ino80 complex"/>
    <property type="evidence" value="ECO:0007669"/>
    <property type="project" value="InterPro"/>
</dbReference>
<evidence type="ECO:0000259" key="1">
    <source>
        <dbReference type="PROSITE" id="PS50006"/>
    </source>
</evidence>
<dbReference type="InterPro" id="IPR025999">
    <property type="entry name" value="MCRS_N"/>
</dbReference>
<dbReference type="Proteomes" id="UP000009022">
    <property type="component" value="Unassembled WGS sequence"/>
</dbReference>
<evidence type="ECO:0000313" key="2">
    <source>
        <dbReference type="EMBL" id="EDV21072.1"/>
    </source>
</evidence>
<dbReference type="CTD" id="6757715"/>
<feature type="domain" description="FHA" evidence="1">
    <location>
        <begin position="304"/>
        <end position="360"/>
    </location>
</feature>
<dbReference type="Pfam" id="PF00498">
    <property type="entry name" value="FHA"/>
    <property type="match status" value="1"/>
</dbReference>
<accession>B3S8B8</accession>
<dbReference type="EMBL" id="DS985255">
    <property type="protein sequence ID" value="EDV21072.1"/>
    <property type="molecule type" value="Genomic_DNA"/>
</dbReference>
<keyword evidence="3" id="KW-1185">Reference proteome</keyword>
<dbReference type="CDD" id="cd22687">
    <property type="entry name" value="FHA_MCRS1"/>
    <property type="match status" value="1"/>
</dbReference>